<dbReference type="EMBL" id="CP036299">
    <property type="protein sequence ID" value="QDV31990.1"/>
    <property type="molecule type" value="Genomic_DNA"/>
</dbReference>
<reference evidence="2 3" key="1">
    <citation type="submission" date="2019-02" db="EMBL/GenBank/DDBJ databases">
        <title>Deep-cultivation of Planctomycetes and their phenomic and genomic characterization uncovers novel biology.</title>
        <authorList>
            <person name="Wiegand S."/>
            <person name="Jogler M."/>
            <person name="Boedeker C."/>
            <person name="Pinto D."/>
            <person name="Vollmers J."/>
            <person name="Rivas-Marin E."/>
            <person name="Kohn T."/>
            <person name="Peeters S.H."/>
            <person name="Heuer A."/>
            <person name="Rast P."/>
            <person name="Oberbeckmann S."/>
            <person name="Bunk B."/>
            <person name="Jeske O."/>
            <person name="Meyerdierks A."/>
            <person name="Storesund J.E."/>
            <person name="Kallscheuer N."/>
            <person name="Luecker S."/>
            <person name="Lage O.M."/>
            <person name="Pohl T."/>
            <person name="Merkel B.J."/>
            <person name="Hornburger P."/>
            <person name="Mueller R.-W."/>
            <person name="Bruemmer F."/>
            <person name="Labrenz M."/>
            <person name="Spormann A.M."/>
            <person name="Op den Camp H."/>
            <person name="Overmann J."/>
            <person name="Amann R."/>
            <person name="Jetten M.S.M."/>
            <person name="Mascher T."/>
            <person name="Medema M.H."/>
            <person name="Devos D.P."/>
            <person name="Kaster A.-K."/>
            <person name="Ovreas L."/>
            <person name="Rohde M."/>
            <person name="Galperin M.Y."/>
            <person name="Jogler C."/>
        </authorList>
    </citation>
    <scope>NUCLEOTIDE SEQUENCE [LARGE SCALE GENOMIC DNA]</scope>
    <source>
        <strain evidence="2 3">Spb1</strain>
    </source>
</reference>
<evidence type="ECO:0000256" key="1">
    <source>
        <dbReference type="SAM" id="Phobius"/>
    </source>
</evidence>
<dbReference type="KEGG" id="peh:Spb1_39370"/>
<protein>
    <submittedName>
        <fullName evidence="2">Uncharacterized protein</fullName>
    </submittedName>
</protein>
<keyword evidence="1" id="KW-1133">Transmembrane helix</keyword>
<dbReference type="Proteomes" id="UP000315349">
    <property type="component" value="Chromosome"/>
</dbReference>
<dbReference type="RefSeq" id="WP_145303813.1">
    <property type="nucleotide sequence ID" value="NZ_CP036299.1"/>
</dbReference>
<name>A0A518GTS8_9PLAN</name>
<keyword evidence="1" id="KW-0812">Transmembrane</keyword>
<dbReference type="OrthoDB" id="267758at2"/>
<proteinExistence type="predicted"/>
<accession>A0A518GTS8</accession>
<feature type="transmembrane region" description="Helical" evidence="1">
    <location>
        <begin position="104"/>
        <end position="124"/>
    </location>
</feature>
<evidence type="ECO:0000313" key="2">
    <source>
        <dbReference type="EMBL" id="QDV31990.1"/>
    </source>
</evidence>
<keyword evidence="1" id="KW-0472">Membrane</keyword>
<keyword evidence="3" id="KW-1185">Reference proteome</keyword>
<gene>
    <name evidence="2" type="ORF">Spb1_39370</name>
</gene>
<dbReference type="AlphaFoldDB" id="A0A518GTS8"/>
<evidence type="ECO:0000313" key="3">
    <source>
        <dbReference type="Proteomes" id="UP000315349"/>
    </source>
</evidence>
<organism evidence="2 3">
    <name type="scientific">Planctopirus ephydatiae</name>
    <dbReference type="NCBI Taxonomy" id="2528019"/>
    <lineage>
        <taxon>Bacteria</taxon>
        <taxon>Pseudomonadati</taxon>
        <taxon>Planctomycetota</taxon>
        <taxon>Planctomycetia</taxon>
        <taxon>Planctomycetales</taxon>
        <taxon>Planctomycetaceae</taxon>
        <taxon>Planctopirus</taxon>
    </lineage>
</organism>
<sequence length="142" mass="15979">METFEQIWESSRTNSWSWGYPTVVISGVLLLIVSSCIRSSAWRRSLKVLTAIVLMILATEFASREIFEKWRLRHEWAVGHREQLTPAQQDALISDGANLTIGPLAAGVQAAIIFLVLGVVLYLIRFIALWMTSNESEISEPC</sequence>
<feature type="transmembrane region" description="Helical" evidence="1">
    <location>
        <begin position="18"/>
        <end position="37"/>
    </location>
</feature>
<feature type="transmembrane region" description="Helical" evidence="1">
    <location>
        <begin position="49"/>
        <end position="67"/>
    </location>
</feature>